<dbReference type="AlphaFoldDB" id="A0A167XGR7"/>
<dbReference type="STRING" id="436010.A0A167XGR7"/>
<dbReference type="Proteomes" id="UP000076532">
    <property type="component" value="Unassembled WGS sequence"/>
</dbReference>
<accession>A0A167XGR7</accession>
<sequence length="228" mass="24744">MSQSQALAIIPIDGALVLDRVVQNGPGMHLNLAFSAGGVYVEAAARKCAELFKSGPVPATKAVESFLEDDDKRLAILDELFVLRGCSTAEHSIPSTGTRNAPKPSKAVLNLKKMCGNVLKYARSSELSETQLSAFKGIVMLTTGYIGIRSLFMELLPSKKGTPLWAPSDLARSWRQDSPDEKEYNFFLDYAAYCVTGPDEITVIVESLKPSSLGYFADSLCVSERLSN</sequence>
<dbReference type="EMBL" id="KV417758">
    <property type="protein sequence ID" value="KZP07203.1"/>
    <property type="molecule type" value="Genomic_DNA"/>
</dbReference>
<evidence type="ECO:0000313" key="1">
    <source>
        <dbReference type="EMBL" id="KZP07203.1"/>
    </source>
</evidence>
<organism evidence="1 2">
    <name type="scientific">Athelia psychrophila</name>
    <dbReference type="NCBI Taxonomy" id="1759441"/>
    <lineage>
        <taxon>Eukaryota</taxon>
        <taxon>Fungi</taxon>
        <taxon>Dikarya</taxon>
        <taxon>Basidiomycota</taxon>
        <taxon>Agaricomycotina</taxon>
        <taxon>Agaricomycetes</taxon>
        <taxon>Agaricomycetidae</taxon>
        <taxon>Atheliales</taxon>
        <taxon>Atheliaceae</taxon>
        <taxon>Athelia</taxon>
    </lineage>
</organism>
<protein>
    <submittedName>
        <fullName evidence="1">Uncharacterized protein</fullName>
    </submittedName>
</protein>
<keyword evidence="2" id="KW-1185">Reference proteome</keyword>
<name>A0A167XGR7_9AGAM</name>
<evidence type="ECO:0000313" key="2">
    <source>
        <dbReference type="Proteomes" id="UP000076532"/>
    </source>
</evidence>
<proteinExistence type="predicted"/>
<gene>
    <name evidence="1" type="ORF">FIBSPDRAFT_1053103</name>
</gene>
<reference evidence="1 2" key="1">
    <citation type="journal article" date="2016" name="Mol. Biol. Evol.">
        <title>Comparative Genomics of Early-Diverging Mushroom-Forming Fungi Provides Insights into the Origins of Lignocellulose Decay Capabilities.</title>
        <authorList>
            <person name="Nagy L.G."/>
            <person name="Riley R."/>
            <person name="Tritt A."/>
            <person name="Adam C."/>
            <person name="Daum C."/>
            <person name="Floudas D."/>
            <person name="Sun H."/>
            <person name="Yadav J.S."/>
            <person name="Pangilinan J."/>
            <person name="Larsson K.H."/>
            <person name="Matsuura K."/>
            <person name="Barry K."/>
            <person name="Labutti K."/>
            <person name="Kuo R."/>
            <person name="Ohm R.A."/>
            <person name="Bhattacharya S.S."/>
            <person name="Shirouzu T."/>
            <person name="Yoshinaga Y."/>
            <person name="Martin F.M."/>
            <person name="Grigoriev I.V."/>
            <person name="Hibbett D.S."/>
        </authorList>
    </citation>
    <scope>NUCLEOTIDE SEQUENCE [LARGE SCALE GENOMIC DNA]</scope>
    <source>
        <strain evidence="1 2">CBS 109695</strain>
    </source>
</reference>